<dbReference type="GO" id="GO:0005524">
    <property type="term" value="F:ATP binding"/>
    <property type="evidence" value="ECO:0007669"/>
    <property type="project" value="UniProtKB-KW"/>
</dbReference>
<dbReference type="Gene3D" id="3.30.930.10">
    <property type="entry name" value="Bira Bifunctional Protein, Domain 2"/>
    <property type="match status" value="2"/>
</dbReference>
<dbReference type="GO" id="GO:0006434">
    <property type="term" value="P:seryl-tRNA aminoacylation"/>
    <property type="evidence" value="ECO:0007669"/>
    <property type="project" value="InterPro"/>
</dbReference>
<dbReference type="PANTHER" id="PTHR11778">
    <property type="entry name" value="SERYL-TRNA SYNTHETASE"/>
    <property type="match status" value="1"/>
</dbReference>
<dbReference type="PROSITE" id="PS50862">
    <property type="entry name" value="AA_TRNA_LIGASE_II"/>
    <property type="match status" value="1"/>
</dbReference>
<reference evidence="10 11" key="1">
    <citation type="submission" date="2023-03" db="EMBL/GenBank/DDBJ databases">
        <title>Genome insight into feeding habits of ladybird beetles.</title>
        <authorList>
            <person name="Li H.-S."/>
            <person name="Huang Y.-H."/>
            <person name="Pang H."/>
        </authorList>
    </citation>
    <scope>NUCLEOTIDE SEQUENCE [LARGE SCALE GENOMIC DNA]</scope>
    <source>
        <strain evidence="10">SYSU_2023b</strain>
        <tissue evidence="10">Whole body</tissue>
    </source>
</reference>
<dbReference type="InterPro" id="IPR045864">
    <property type="entry name" value="aa-tRNA-synth_II/BPL/LPL"/>
</dbReference>
<dbReference type="EMBL" id="JARQZJ010000033">
    <property type="protein sequence ID" value="KAK9875504.1"/>
    <property type="molecule type" value="Genomic_DNA"/>
</dbReference>
<dbReference type="InterPro" id="IPR002317">
    <property type="entry name" value="Ser-tRNA-ligase_type_1"/>
</dbReference>
<keyword evidence="5" id="KW-0067">ATP-binding</keyword>
<evidence type="ECO:0000256" key="5">
    <source>
        <dbReference type="ARBA" id="ARBA00022840"/>
    </source>
</evidence>
<dbReference type="AlphaFoldDB" id="A0AAW1U882"/>
<sequence length="214" mass="24306">MEKRVMQEVAQLSQFGEKLYKVIGKSEQAGDKDREEKYLIATSEQPIAAFHRDERVHKFEQVELFCLTSPFEYASWIMMDEVITNAENVYKSLGILYRIVSIVLGALNHAAVKKLDLKPWLPGSGAFRELVSCSYCLELFRRLNATMCATTRLICAILQVHQTDTGIKVPEVLKDLMPSPYQEEISFVKPAPIDTEQEKKSKEQKDGKNGSGEE</sequence>
<dbReference type="Pfam" id="PF00587">
    <property type="entry name" value="tRNA-synt_2b"/>
    <property type="match status" value="1"/>
</dbReference>
<keyword evidence="6" id="KW-0030">Aminoacyl-tRNA synthetase</keyword>
<dbReference type="SUPFAM" id="SSF55681">
    <property type="entry name" value="Class II aaRS and biotin synthetases"/>
    <property type="match status" value="1"/>
</dbReference>
<keyword evidence="11" id="KW-1185">Reference proteome</keyword>
<feature type="domain" description="Aminoacyl-transfer RNA synthetases class-II family profile" evidence="9">
    <location>
        <begin position="52"/>
        <end position="170"/>
    </location>
</feature>
<evidence type="ECO:0000256" key="2">
    <source>
        <dbReference type="ARBA" id="ARBA00012840"/>
    </source>
</evidence>
<feature type="region of interest" description="Disordered" evidence="8">
    <location>
        <begin position="189"/>
        <end position="214"/>
    </location>
</feature>
<evidence type="ECO:0000256" key="6">
    <source>
        <dbReference type="ARBA" id="ARBA00023146"/>
    </source>
</evidence>
<keyword evidence="3" id="KW-0436">Ligase</keyword>
<dbReference type="Proteomes" id="UP001431783">
    <property type="component" value="Unassembled WGS sequence"/>
</dbReference>
<feature type="compositionally biased region" description="Basic and acidic residues" evidence="8">
    <location>
        <begin position="196"/>
        <end position="208"/>
    </location>
</feature>
<gene>
    <name evidence="10" type="ORF">WA026_007898</name>
</gene>
<dbReference type="EC" id="6.1.1.11" evidence="2"/>
<evidence type="ECO:0000256" key="3">
    <source>
        <dbReference type="ARBA" id="ARBA00022598"/>
    </source>
</evidence>
<evidence type="ECO:0000313" key="10">
    <source>
        <dbReference type="EMBL" id="KAK9875504.1"/>
    </source>
</evidence>
<proteinExistence type="inferred from homology"/>
<evidence type="ECO:0000256" key="8">
    <source>
        <dbReference type="SAM" id="MobiDB-lite"/>
    </source>
</evidence>
<evidence type="ECO:0000256" key="1">
    <source>
        <dbReference type="ARBA" id="ARBA00010728"/>
    </source>
</evidence>
<comment type="similarity">
    <text evidence="1">Belongs to the class-II aminoacyl-tRNA synthetase family. Type-1 seryl-tRNA synthetase subfamily.</text>
</comment>
<dbReference type="GO" id="GO:0004828">
    <property type="term" value="F:serine-tRNA ligase activity"/>
    <property type="evidence" value="ECO:0007669"/>
    <property type="project" value="UniProtKB-EC"/>
</dbReference>
<evidence type="ECO:0000256" key="7">
    <source>
        <dbReference type="ARBA" id="ARBA00031113"/>
    </source>
</evidence>
<keyword evidence="4" id="KW-0547">Nucleotide-binding</keyword>
<organism evidence="10 11">
    <name type="scientific">Henosepilachna vigintioctopunctata</name>
    <dbReference type="NCBI Taxonomy" id="420089"/>
    <lineage>
        <taxon>Eukaryota</taxon>
        <taxon>Metazoa</taxon>
        <taxon>Ecdysozoa</taxon>
        <taxon>Arthropoda</taxon>
        <taxon>Hexapoda</taxon>
        <taxon>Insecta</taxon>
        <taxon>Pterygota</taxon>
        <taxon>Neoptera</taxon>
        <taxon>Endopterygota</taxon>
        <taxon>Coleoptera</taxon>
        <taxon>Polyphaga</taxon>
        <taxon>Cucujiformia</taxon>
        <taxon>Coccinelloidea</taxon>
        <taxon>Coccinellidae</taxon>
        <taxon>Epilachninae</taxon>
        <taxon>Epilachnini</taxon>
        <taxon>Henosepilachna</taxon>
    </lineage>
</organism>
<comment type="caution">
    <text evidence="10">The sequence shown here is derived from an EMBL/GenBank/DDBJ whole genome shotgun (WGS) entry which is preliminary data.</text>
</comment>
<dbReference type="InterPro" id="IPR006195">
    <property type="entry name" value="aa-tRNA-synth_II"/>
</dbReference>
<accession>A0AAW1U882</accession>
<protein>
    <recommendedName>
        <fullName evidence="2">serine--tRNA ligase</fullName>
        <ecNumber evidence="2">6.1.1.11</ecNumber>
    </recommendedName>
    <alternativeName>
        <fullName evidence="7">Seryl-tRNA synthetase</fullName>
    </alternativeName>
</protein>
<evidence type="ECO:0000256" key="4">
    <source>
        <dbReference type="ARBA" id="ARBA00022741"/>
    </source>
</evidence>
<dbReference type="InterPro" id="IPR002314">
    <property type="entry name" value="aa-tRNA-synt_IIb"/>
</dbReference>
<name>A0AAW1U882_9CUCU</name>
<evidence type="ECO:0000259" key="9">
    <source>
        <dbReference type="PROSITE" id="PS50862"/>
    </source>
</evidence>
<evidence type="ECO:0000313" key="11">
    <source>
        <dbReference type="Proteomes" id="UP001431783"/>
    </source>
</evidence>